<organism evidence="9 10">
    <name type="scientific">Dactylosporangium sucinum</name>
    <dbReference type="NCBI Taxonomy" id="1424081"/>
    <lineage>
        <taxon>Bacteria</taxon>
        <taxon>Bacillati</taxon>
        <taxon>Actinomycetota</taxon>
        <taxon>Actinomycetes</taxon>
        <taxon>Micromonosporales</taxon>
        <taxon>Micromonosporaceae</taxon>
        <taxon>Dactylosporangium</taxon>
    </lineage>
</organism>
<dbReference type="CDD" id="cd06173">
    <property type="entry name" value="MFS_MefA_like"/>
    <property type="match status" value="1"/>
</dbReference>
<dbReference type="InterPro" id="IPR036259">
    <property type="entry name" value="MFS_trans_sf"/>
</dbReference>
<keyword evidence="5 7" id="KW-1133">Transmembrane helix</keyword>
<evidence type="ECO:0000313" key="10">
    <source>
        <dbReference type="Proteomes" id="UP000642070"/>
    </source>
</evidence>
<dbReference type="InterPro" id="IPR020846">
    <property type="entry name" value="MFS_dom"/>
</dbReference>
<keyword evidence="6 7" id="KW-0472">Membrane</keyword>
<feature type="transmembrane region" description="Helical" evidence="7">
    <location>
        <begin position="383"/>
        <end position="406"/>
    </location>
</feature>
<feature type="transmembrane region" description="Helical" evidence="7">
    <location>
        <begin position="234"/>
        <end position="254"/>
    </location>
</feature>
<accession>A0A917THS8</accession>
<reference evidence="9" key="2">
    <citation type="submission" date="2020-09" db="EMBL/GenBank/DDBJ databases">
        <authorList>
            <person name="Sun Q."/>
            <person name="Ohkuma M."/>
        </authorList>
    </citation>
    <scope>NUCLEOTIDE SEQUENCE</scope>
    <source>
        <strain evidence="9">JCM 19831</strain>
    </source>
</reference>
<keyword evidence="3" id="KW-1003">Cell membrane</keyword>
<evidence type="ECO:0000256" key="2">
    <source>
        <dbReference type="ARBA" id="ARBA00022448"/>
    </source>
</evidence>
<comment type="caution">
    <text evidence="9">The sequence shown here is derived from an EMBL/GenBank/DDBJ whole genome shotgun (WGS) entry which is preliminary data.</text>
</comment>
<feature type="transmembrane region" description="Helical" evidence="7">
    <location>
        <begin position="59"/>
        <end position="80"/>
    </location>
</feature>
<feature type="domain" description="Major facilitator superfamily (MFS) profile" evidence="8">
    <location>
        <begin position="22"/>
        <end position="408"/>
    </location>
</feature>
<reference evidence="9" key="1">
    <citation type="journal article" date="2014" name="Int. J. Syst. Evol. Microbiol.">
        <title>Complete genome sequence of Corynebacterium casei LMG S-19264T (=DSM 44701T), isolated from a smear-ripened cheese.</title>
        <authorList>
            <consortium name="US DOE Joint Genome Institute (JGI-PGF)"/>
            <person name="Walter F."/>
            <person name="Albersmeier A."/>
            <person name="Kalinowski J."/>
            <person name="Ruckert C."/>
        </authorList>
    </citation>
    <scope>NUCLEOTIDE SEQUENCE</scope>
    <source>
        <strain evidence="9">JCM 19831</strain>
    </source>
</reference>
<evidence type="ECO:0000256" key="7">
    <source>
        <dbReference type="SAM" id="Phobius"/>
    </source>
</evidence>
<dbReference type="GO" id="GO:0022857">
    <property type="term" value="F:transmembrane transporter activity"/>
    <property type="evidence" value="ECO:0007669"/>
    <property type="project" value="InterPro"/>
</dbReference>
<dbReference type="InterPro" id="IPR010290">
    <property type="entry name" value="TM_effector"/>
</dbReference>
<dbReference type="GO" id="GO:0005886">
    <property type="term" value="C:plasma membrane"/>
    <property type="evidence" value="ECO:0007669"/>
    <property type="project" value="UniProtKB-SubCell"/>
</dbReference>
<evidence type="ECO:0000256" key="3">
    <source>
        <dbReference type="ARBA" id="ARBA00022475"/>
    </source>
</evidence>
<name>A0A917THS8_9ACTN</name>
<keyword evidence="4 7" id="KW-0812">Transmembrane</keyword>
<evidence type="ECO:0000256" key="1">
    <source>
        <dbReference type="ARBA" id="ARBA00004651"/>
    </source>
</evidence>
<dbReference type="Gene3D" id="1.20.1250.20">
    <property type="entry name" value="MFS general substrate transporter like domains"/>
    <property type="match status" value="1"/>
</dbReference>
<feature type="transmembrane region" description="Helical" evidence="7">
    <location>
        <begin position="295"/>
        <end position="314"/>
    </location>
</feature>
<dbReference type="RefSeq" id="WP_190250014.1">
    <property type="nucleotide sequence ID" value="NZ_BMPI01000010.1"/>
</dbReference>
<dbReference type="Pfam" id="PF05977">
    <property type="entry name" value="MFS_3"/>
    <property type="match status" value="1"/>
</dbReference>
<feature type="transmembrane region" description="Helical" evidence="7">
    <location>
        <begin position="24"/>
        <end position="47"/>
    </location>
</feature>
<evidence type="ECO:0000313" key="9">
    <source>
        <dbReference type="EMBL" id="GGM23442.1"/>
    </source>
</evidence>
<feature type="transmembrane region" description="Helical" evidence="7">
    <location>
        <begin position="179"/>
        <end position="199"/>
    </location>
</feature>
<keyword evidence="2" id="KW-0813">Transport</keyword>
<proteinExistence type="predicted"/>
<dbReference type="PANTHER" id="PTHR23513:SF6">
    <property type="entry name" value="MAJOR FACILITATOR SUPERFAMILY ASSOCIATED DOMAIN-CONTAINING PROTEIN"/>
    <property type="match status" value="1"/>
</dbReference>
<feature type="transmembrane region" description="Helical" evidence="7">
    <location>
        <begin position="357"/>
        <end position="377"/>
    </location>
</feature>
<dbReference type="SUPFAM" id="SSF103473">
    <property type="entry name" value="MFS general substrate transporter"/>
    <property type="match status" value="1"/>
</dbReference>
<dbReference type="PROSITE" id="PS50850">
    <property type="entry name" value="MFS"/>
    <property type="match status" value="1"/>
</dbReference>
<evidence type="ECO:0000256" key="4">
    <source>
        <dbReference type="ARBA" id="ARBA00022692"/>
    </source>
</evidence>
<protein>
    <submittedName>
        <fullName evidence="9">MFS transporter</fullName>
    </submittedName>
</protein>
<dbReference type="EMBL" id="BMPI01000010">
    <property type="protein sequence ID" value="GGM23442.1"/>
    <property type="molecule type" value="Genomic_DNA"/>
</dbReference>
<feature type="transmembrane region" description="Helical" evidence="7">
    <location>
        <begin position="320"/>
        <end position="345"/>
    </location>
</feature>
<sequence>MSLGRTAGAARNPAQPLRHNRDFLLLWSGQVVSTVGTKISGLVYPLVTLALTGSPTKAGLVGFAFTLPGLIWYLLAGALVDRWNRKLVMMIADGVRAIAVGSIVFALLAGQPALWQLMLVAFIEGSGGVFFQLAEAAALPHVVTAEQLPAAVAQNQAREHGASLAGQPLGGLLFQLGHVVPFLTNAVSYLASLGSLMLIRPQFQQPRDRPPRRLFTEMGEGIAWLWRQHLLRSLVAIAALGNLAIGALPLILIVRMQQLGAPSVVIGLLFGLIGGGAVIGAVLAPWLQRRVPARVILIGSLWAWTALLGTLATLPNVVAMGLVMVPVTLLAPVLNVIVAGYRYALVPDRLLGRVTSVHRLISLGLSPVAVLGAGLVVSHLGSIPAFVIAAAVMALTALCAVAIPVVRRAPNVDTLITRTNELDQHASSSASPATQT</sequence>
<dbReference type="AlphaFoldDB" id="A0A917THS8"/>
<evidence type="ECO:0000256" key="6">
    <source>
        <dbReference type="ARBA" id="ARBA00023136"/>
    </source>
</evidence>
<evidence type="ECO:0000259" key="8">
    <source>
        <dbReference type="PROSITE" id="PS50850"/>
    </source>
</evidence>
<dbReference type="Proteomes" id="UP000642070">
    <property type="component" value="Unassembled WGS sequence"/>
</dbReference>
<comment type="subcellular location">
    <subcellularLocation>
        <location evidence="1">Cell membrane</location>
        <topology evidence="1">Multi-pass membrane protein</topology>
    </subcellularLocation>
</comment>
<gene>
    <name evidence="9" type="ORF">GCM10007977_025820</name>
</gene>
<dbReference type="PANTHER" id="PTHR23513">
    <property type="entry name" value="INTEGRAL MEMBRANE EFFLUX PROTEIN-RELATED"/>
    <property type="match status" value="1"/>
</dbReference>
<keyword evidence="10" id="KW-1185">Reference proteome</keyword>
<feature type="transmembrane region" description="Helical" evidence="7">
    <location>
        <begin position="260"/>
        <end position="283"/>
    </location>
</feature>
<evidence type="ECO:0000256" key="5">
    <source>
        <dbReference type="ARBA" id="ARBA00022989"/>
    </source>
</evidence>